<name>A0ABW3LED5_9BACL</name>
<evidence type="ECO:0000313" key="2">
    <source>
        <dbReference type="EMBL" id="MFD1032963.1"/>
    </source>
</evidence>
<gene>
    <name evidence="2" type="ORF">ACFQ1X_16155</name>
</gene>
<accession>A0ABW3LED5</accession>
<proteinExistence type="predicted"/>
<keyword evidence="1" id="KW-1133">Transmembrane helix</keyword>
<organism evidence="2 3">
    <name type="scientific">Metaplanococcus flavidus</name>
    <dbReference type="NCBI Taxonomy" id="569883"/>
    <lineage>
        <taxon>Bacteria</taxon>
        <taxon>Bacillati</taxon>
        <taxon>Bacillota</taxon>
        <taxon>Bacilli</taxon>
        <taxon>Bacillales</taxon>
        <taxon>Caryophanaceae</taxon>
        <taxon>Metaplanococcus</taxon>
    </lineage>
</organism>
<reference evidence="3" key="1">
    <citation type="journal article" date="2019" name="Int. J. Syst. Evol. Microbiol.">
        <title>The Global Catalogue of Microorganisms (GCM) 10K type strain sequencing project: providing services to taxonomists for standard genome sequencing and annotation.</title>
        <authorList>
            <consortium name="The Broad Institute Genomics Platform"/>
            <consortium name="The Broad Institute Genome Sequencing Center for Infectious Disease"/>
            <person name="Wu L."/>
            <person name="Ma J."/>
        </authorList>
    </citation>
    <scope>NUCLEOTIDE SEQUENCE [LARGE SCALE GENOMIC DNA]</scope>
    <source>
        <strain evidence="3">CCUG 56756</strain>
    </source>
</reference>
<feature type="transmembrane region" description="Helical" evidence="1">
    <location>
        <begin position="31"/>
        <end position="51"/>
    </location>
</feature>
<sequence length="210" mass="23912">MKSLRLIVLFLTGMAVTSFLISTGIPRLLVFLIVITLYLLVMVLPGIYAVYFSNSLRQIERYIKRNRHKAIFAFPYALGHGSDQDIEAAIERILAAHKDETIQSVYRTLLAIYREQPGVASQHAERIEREPMRSYYMAHAAASAGDLERASAISKEITEPWMKHSIDALIAVKKEDARFYSLMEKSVEAARGVQKYTLEKSFERMKKPLA</sequence>
<keyword evidence="1" id="KW-0472">Membrane</keyword>
<comment type="caution">
    <text evidence="2">The sequence shown here is derived from an EMBL/GenBank/DDBJ whole genome shotgun (WGS) entry which is preliminary data.</text>
</comment>
<dbReference type="RefSeq" id="WP_144841293.1">
    <property type="nucleotide sequence ID" value="NZ_JBHTKI010000050.1"/>
</dbReference>
<evidence type="ECO:0000256" key="1">
    <source>
        <dbReference type="SAM" id="Phobius"/>
    </source>
</evidence>
<dbReference type="Proteomes" id="UP001597109">
    <property type="component" value="Unassembled WGS sequence"/>
</dbReference>
<evidence type="ECO:0000313" key="3">
    <source>
        <dbReference type="Proteomes" id="UP001597109"/>
    </source>
</evidence>
<dbReference type="EMBL" id="JBHTKI010000050">
    <property type="protein sequence ID" value="MFD1032963.1"/>
    <property type="molecule type" value="Genomic_DNA"/>
</dbReference>
<keyword evidence="1" id="KW-0812">Transmembrane</keyword>
<protein>
    <submittedName>
        <fullName evidence="2">Uncharacterized protein</fullName>
    </submittedName>
</protein>
<keyword evidence="3" id="KW-1185">Reference proteome</keyword>
<feature type="transmembrane region" description="Helical" evidence="1">
    <location>
        <begin position="7"/>
        <end position="25"/>
    </location>
</feature>